<name>A0A8H3TW20_9TREE</name>
<evidence type="ECO:0000313" key="3">
    <source>
        <dbReference type="Proteomes" id="UP000620104"/>
    </source>
</evidence>
<reference evidence="2" key="1">
    <citation type="submission" date="2020-07" db="EMBL/GenBank/DDBJ databases">
        <title>Draft Genome Sequence of a Deep-Sea Yeast, Naganishia (Cryptococcus) liquefaciens strain N6.</title>
        <authorList>
            <person name="Han Y.W."/>
            <person name="Kajitani R."/>
            <person name="Morimoto H."/>
            <person name="Parhat M."/>
            <person name="Tsubouchi H."/>
            <person name="Bakenova O."/>
            <person name="Ogata M."/>
            <person name="Argunhan B."/>
            <person name="Aoki R."/>
            <person name="Kajiwara S."/>
            <person name="Itoh T."/>
            <person name="Iwasaki H."/>
        </authorList>
    </citation>
    <scope>NUCLEOTIDE SEQUENCE</scope>
    <source>
        <strain evidence="2">N6</strain>
    </source>
</reference>
<proteinExistence type="predicted"/>
<dbReference type="EMBL" id="BLZA01000030">
    <property type="protein sequence ID" value="GHJ88177.1"/>
    <property type="molecule type" value="Genomic_DNA"/>
</dbReference>
<protein>
    <submittedName>
        <fullName evidence="2">Uncharacterized protein</fullName>
    </submittedName>
</protein>
<evidence type="ECO:0000313" key="2">
    <source>
        <dbReference type="EMBL" id="GHJ88177.1"/>
    </source>
</evidence>
<feature type="compositionally biased region" description="Basic and acidic residues" evidence="1">
    <location>
        <begin position="477"/>
        <end position="493"/>
    </location>
</feature>
<evidence type="ECO:0000256" key="1">
    <source>
        <dbReference type="SAM" id="MobiDB-lite"/>
    </source>
</evidence>
<feature type="region of interest" description="Disordered" evidence="1">
    <location>
        <begin position="338"/>
        <end position="360"/>
    </location>
</feature>
<organism evidence="2 3">
    <name type="scientific">Naganishia liquefaciens</name>
    <dbReference type="NCBI Taxonomy" id="104408"/>
    <lineage>
        <taxon>Eukaryota</taxon>
        <taxon>Fungi</taxon>
        <taxon>Dikarya</taxon>
        <taxon>Basidiomycota</taxon>
        <taxon>Agaricomycotina</taxon>
        <taxon>Tremellomycetes</taxon>
        <taxon>Filobasidiales</taxon>
        <taxon>Filobasidiaceae</taxon>
        <taxon>Naganishia</taxon>
    </lineage>
</organism>
<gene>
    <name evidence="2" type="ORF">NliqN6_4579</name>
</gene>
<dbReference type="Proteomes" id="UP000620104">
    <property type="component" value="Unassembled WGS sequence"/>
</dbReference>
<accession>A0A8H3TW20</accession>
<dbReference type="AlphaFoldDB" id="A0A8H3TW20"/>
<sequence length="512" mass="56340">MMKKRKLISGAQHVDSVGLGNSIEMTERLVDIAAGYEADVEATIADSGRARAPGISLASYLWSFMRACVISTEFADILLKQRSLSPRKELNQPTFASPFFLSPTEAHTQIYNIRGPTQIPPLLVPSNQNDEGTLHEFIDPPSNNVPAKVISMTPEAEEVSSTDTLIDCDDNLHRTTVSDITMPLSYRTLVNNVHPLPPLVEPIRQERHRYIRRNGSVAVLPDRNTDFHAANSSSTARRLDSETRSATELLLASPPFESQFGFVFVRGQDSPIDHSTSPSVRRLDSVATRRFRHNENVENEPIEWNNDRTVVSADASSALARARAMQLREEVGRWRRNLSQQRINGSSDHRNGGTTDPLYGAQATPRLASSNQIGFQDSRPIRTEIPRLDIVNSVGASLEEACDDSNPLGSIDSNRFVVPYRHDLLRSDSVGSSIVTAPGTDEHDRDIVMESSSPLANSHGGSDLVTDMDNFQLDVDDSLKGKGDDEAVSRGKDLQAAATKLSYPMTASANRK</sequence>
<keyword evidence="3" id="KW-1185">Reference proteome</keyword>
<feature type="region of interest" description="Disordered" evidence="1">
    <location>
        <begin position="474"/>
        <end position="512"/>
    </location>
</feature>
<comment type="caution">
    <text evidence="2">The sequence shown here is derived from an EMBL/GenBank/DDBJ whole genome shotgun (WGS) entry which is preliminary data.</text>
</comment>